<gene>
    <name evidence="2" type="ORF">DUNSADRAFT_7869</name>
</gene>
<sequence>MTASFSCHSSQGRLRKDAQSVIATQKTLEQSVIILHLLCKIYVVFHLVIAPLLTKCILPGEKAINESKQDDRDS</sequence>
<dbReference type="EMBL" id="MU069722">
    <property type="protein sequence ID" value="KAF5835109.1"/>
    <property type="molecule type" value="Genomic_DNA"/>
</dbReference>
<reference evidence="2" key="1">
    <citation type="submission" date="2017-08" db="EMBL/GenBank/DDBJ databases">
        <authorList>
            <person name="Polle J.E."/>
            <person name="Barry K."/>
            <person name="Cushman J."/>
            <person name="Schmutz J."/>
            <person name="Tran D."/>
            <person name="Hathwaick L.T."/>
            <person name="Yim W.C."/>
            <person name="Jenkins J."/>
            <person name="Mckie-Krisberg Z.M."/>
            <person name="Prochnik S."/>
            <person name="Lindquist E."/>
            <person name="Dockter R.B."/>
            <person name="Adam C."/>
            <person name="Molina H."/>
            <person name="Bunkerborg J."/>
            <person name="Jin E."/>
            <person name="Buchheim M."/>
            <person name="Magnuson J."/>
        </authorList>
    </citation>
    <scope>NUCLEOTIDE SEQUENCE</scope>
    <source>
        <strain evidence="2">CCAP 19/18</strain>
    </source>
</reference>
<comment type="caution">
    <text evidence="2">The sequence shown here is derived from an EMBL/GenBank/DDBJ whole genome shotgun (WGS) entry which is preliminary data.</text>
</comment>
<evidence type="ECO:0008006" key="4">
    <source>
        <dbReference type="Google" id="ProtNLM"/>
    </source>
</evidence>
<keyword evidence="1" id="KW-0812">Transmembrane</keyword>
<feature type="transmembrane region" description="Helical" evidence="1">
    <location>
        <begin position="33"/>
        <end position="53"/>
    </location>
</feature>
<organism evidence="2 3">
    <name type="scientific">Dunaliella salina</name>
    <name type="common">Green alga</name>
    <name type="synonym">Protococcus salinus</name>
    <dbReference type="NCBI Taxonomy" id="3046"/>
    <lineage>
        <taxon>Eukaryota</taxon>
        <taxon>Viridiplantae</taxon>
        <taxon>Chlorophyta</taxon>
        <taxon>core chlorophytes</taxon>
        <taxon>Chlorophyceae</taxon>
        <taxon>CS clade</taxon>
        <taxon>Chlamydomonadales</taxon>
        <taxon>Dunaliellaceae</taxon>
        <taxon>Dunaliella</taxon>
    </lineage>
</organism>
<protein>
    <recommendedName>
        <fullName evidence="4">Encoded protein</fullName>
    </recommendedName>
</protein>
<evidence type="ECO:0000313" key="3">
    <source>
        <dbReference type="Proteomes" id="UP000815325"/>
    </source>
</evidence>
<keyword evidence="1" id="KW-0472">Membrane</keyword>
<accession>A0ABQ7GKI6</accession>
<evidence type="ECO:0000313" key="2">
    <source>
        <dbReference type="EMBL" id="KAF5835109.1"/>
    </source>
</evidence>
<dbReference type="Proteomes" id="UP000815325">
    <property type="component" value="Unassembled WGS sequence"/>
</dbReference>
<evidence type="ECO:0000256" key="1">
    <source>
        <dbReference type="SAM" id="Phobius"/>
    </source>
</evidence>
<proteinExistence type="predicted"/>
<name>A0ABQ7GKI6_DUNSA</name>
<keyword evidence="3" id="KW-1185">Reference proteome</keyword>
<keyword evidence="1" id="KW-1133">Transmembrane helix</keyword>